<accession>A0A173RQJ9</accession>
<name>A0A173RQJ9_ANAHA</name>
<dbReference type="InterPro" id="IPR010719">
    <property type="entry name" value="MnmM_MeTrfase"/>
</dbReference>
<reference evidence="4 5" key="1">
    <citation type="submission" date="2015-09" db="EMBL/GenBank/DDBJ databases">
        <authorList>
            <consortium name="Pathogen Informatics"/>
        </authorList>
    </citation>
    <scope>NUCLEOTIDE SEQUENCE [LARGE SCALE GENOMIC DNA]</scope>
    <source>
        <strain evidence="2 6">2789STDY5608868</strain>
        <strain evidence="3 5">2789STDY5834908</strain>
        <strain evidence="1 4">2789STDY5834959</strain>
    </source>
</reference>
<dbReference type="SUPFAM" id="SSF53335">
    <property type="entry name" value="S-adenosyl-L-methionine-dependent methyltransferases"/>
    <property type="match status" value="1"/>
</dbReference>
<evidence type="ECO:0000313" key="4">
    <source>
        <dbReference type="Proteomes" id="UP000095553"/>
    </source>
</evidence>
<dbReference type="EMBL" id="CYXT01000006">
    <property type="protein sequence ID" value="CUM86684.1"/>
    <property type="molecule type" value="Genomic_DNA"/>
</dbReference>
<dbReference type="GeneID" id="92741551"/>
<evidence type="ECO:0000313" key="3">
    <source>
        <dbReference type="EMBL" id="CUP12833.1"/>
    </source>
</evidence>
<organism evidence="1 4">
    <name type="scientific">Anaerostipes hadrus</name>
    <dbReference type="NCBI Taxonomy" id="649756"/>
    <lineage>
        <taxon>Bacteria</taxon>
        <taxon>Bacillati</taxon>
        <taxon>Bacillota</taxon>
        <taxon>Clostridia</taxon>
        <taxon>Lachnospirales</taxon>
        <taxon>Lachnospiraceae</taxon>
        <taxon>Anaerostipes</taxon>
    </lineage>
</organism>
<dbReference type="PANTHER" id="PTHR35276:SF1">
    <property type="entry name" value="TRNA (MNM(5)S(2)U34)-METHYLTRANSFERASE, CHLOROPLASTIC"/>
    <property type="match status" value="1"/>
</dbReference>
<evidence type="ECO:0000313" key="2">
    <source>
        <dbReference type="EMBL" id="CUM86684.1"/>
    </source>
</evidence>
<dbReference type="Gene3D" id="3.40.50.150">
    <property type="entry name" value="Vaccinia Virus protein VP39"/>
    <property type="match status" value="1"/>
</dbReference>
<evidence type="ECO:0000313" key="5">
    <source>
        <dbReference type="Proteomes" id="UP000095564"/>
    </source>
</evidence>
<protein>
    <submittedName>
        <fullName evidence="1">16S rRNA m(4)C1402 methyltranserfase</fullName>
    </submittedName>
</protein>
<dbReference type="EMBL" id="CYXY01000003">
    <property type="protein sequence ID" value="CUM80232.1"/>
    <property type="molecule type" value="Genomic_DNA"/>
</dbReference>
<dbReference type="Proteomes" id="UP000095564">
    <property type="component" value="Unassembled WGS sequence"/>
</dbReference>
<proteinExistence type="predicted"/>
<dbReference type="EMBL" id="CZAU01000004">
    <property type="protein sequence ID" value="CUP12833.1"/>
    <property type="molecule type" value="Genomic_DNA"/>
</dbReference>
<dbReference type="Proteomes" id="UP000095553">
    <property type="component" value="Unassembled WGS sequence"/>
</dbReference>
<dbReference type="InterPro" id="IPR029063">
    <property type="entry name" value="SAM-dependent_MTases_sf"/>
</dbReference>
<evidence type="ECO:0000313" key="6">
    <source>
        <dbReference type="Proteomes" id="UP000095598"/>
    </source>
</evidence>
<dbReference type="AlphaFoldDB" id="A0A173RQJ9"/>
<dbReference type="RefSeq" id="WP_008391517.1">
    <property type="nucleotide sequence ID" value="NC_021016.1"/>
</dbReference>
<dbReference type="PANTHER" id="PTHR35276">
    <property type="entry name" value="S-ADENOSYL-L-METHIONINE-DEPENDENT METHYLTRANSFERASES SUPERFAMILY PROTEIN"/>
    <property type="match status" value="1"/>
</dbReference>
<sequence length="184" mass="20730">MRITMTDWIHRVLDEYIKEGDCCIDATMGKGGDTYYLCSKTGESGKVYAFDVQADALRQTREKLDKHKMNAELILDGHEHMKEYVKEMAVSCIMFNLGYLPGGDHHLATKTNTTIQAVEAGLGMLKTGGIMSICIYSGGDSGFEERDGVLEYLSQLDDRKYFIARQDFPNKKNNPPMPVFIIKL</sequence>
<gene>
    <name evidence="2" type="ORF">ERS852425_01107</name>
    <name evidence="3" type="ORF">ERS852520_00666</name>
    <name evidence="1" type="ORF">ERS852571_00662</name>
</gene>
<evidence type="ECO:0000313" key="1">
    <source>
        <dbReference type="EMBL" id="CUM80232.1"/>
    </source>
</evidence>
<dbReference type="Pfam" id="PF06962">
    <property type="entry name" value="rRNA_methylase"/>
    <property type="match status" value="1"/>
</dbReference>
<dbReference type="Proteomes" id="UP000095598">
    <property type="component" value="Unassembled WGS sequence"/>
</dbReference>